<keyword evidence="2" id="KW-1185">Reference proteome</keyword>
<evidence type="ECO:0000313" key="1">
    <source>
        <dbReference type="EMBL" id="KIZ15043.1"/>
    </source>
</evidence>
<proteinExistence type="predicted"/>
<comment type="caution">
    <text evidence="1">The sequence shown here is derived from an EMBL/GenBank/DDBJ whole genome shotgun (WGS) entry which is preliminary data.</text>
</comment>
<dbReference type="AlphaFoldDB" id="A0A0D7CFS6"/>
<gene>
    <name evidence="1" type="ORF">SNA_29390</name>
</gene>
<evidence type="ECO:0000313" key="2">
    <source>
        <dbReference type="Proteomes" id="UP000032458"/>
    </source>
</evidence>
<reference evidence="1 2" key="1">
    <citation type="submission" date="2014-09" db="EMBL/GenBank/DDBJ databases">
        <title>Draft genome sequence of Streptomyces natalensis ATCC 27448, producer of the antifungal pimaricin.</title>
        <authorList>
            <person name="Mendes M.V."/>
            <person name="Beites T."/>
            <person name="Pires S."/>
            <person name="Santos C.L."/>
            <person name="Moradas-Ferreira P."/>
        </authorList>
    </citation>
    <scope>NUCLEOTIDE SEQUENCE [LARGE SCALE GENOMIC DNA]</scope>
    <source>
        <strain evidence="1 2">ATCC 27448</strain>
    </source>
</reference>
<dbReference type="Proteomes" id="UP000032458">
    <property type="component" value="Unassembled WGS sequence"/>
</dbReference>
<accession>A0A0D7CFS6</accession>
<name>A0A0D7CFS6_9ACTN</name>
<organism evidence="1 2">
    <name type="scientific">Streptomyces natalensis ATCC 27448</name>
    <dbReference type="NCBI Taxonomy" id="1240678"/>
    <lineage>
        <taxon>Bacteria</taxon>
        <taxon>Bacillati</taxon>
        <taxon>Actinomycetota</taxon>
        <taxon>Actinomycetes</taxon>
        <taxon>Kitasatosporales</taxon>
        <taxon>Streptomycetaceae</taxon>
        <taxon>Streptomyces</taxon>
    </lineage>
</organism>
<protein>
    <submittedName>
        <fullName evidence="1">Uncharacterized protein</fullName>
    </submittedName>
</protein>
<dbReference type="EMBL" id="JRKI01000035">
    <property type="protein sequence ID" value="KIZ15043.1"/>
    <property type="molecule type" value="Genomic_DNA"/>
</dbReference>
<dbReference type="RefSeq" id="WP_044367356.1">
    <property type="nucleotide sequence ID" value="NZ_JRKI01000035.1"/>
</dbReference>
<sequence>MSDDQRNALRDLVSHLGAGIRDPHYRPAYDAAANICSGVYEMIPVDVHDLVHEAVMAGYAAALSDLEEGKLDDQVRERSEVLE</sequence>